<evidence type="ECO:0000313" key="2">
    <source>
        <dbReference type="EMBL" id="OOQ88049.1"/>
    </source>
</evidence>
<organism evidence="2 3">
    <name type="scientific">Penicillium brasilianum</name>
    <dbReference type="NCBI Taxonomy" id="104259"/>
    <lineage>
        <taxon>Eukaryota</taxon>
        <taxon>Fungi</taxon>
        <taxon>Dikarya</taxon>
        <taxon>Ascomycota</taxon>
        <taxon>Pezizomycotina</taxon>
        <taxon>Eurotiomycetes</taxon>
        <taxon>Eurotiomycetidae</taxon>
        <taxon>Eurotiales</taxon>
        <taxon>Aspergillaceae</taxon>
        <taxon>Penicillium</taxon>
    </lineage>
</organism>
<reference evidence="3" key="1">
    <citation type="submission" date="2015-09" db="EMBL/GenBank/DDBJ databases">
        <authorList>
            <person name="Fill T.P."/>
            <person name="Baretta J.F."/>
            <person name="de Almeida L.G."/>
            <person name="Rocha M."/>
            <person name="de Souza D.H."/>
            <person name="Malavazi I."/>
            <person name="Cerdeira L.T."/>
            <person name="Hong H."/>
            <person name="Samborskyy M."/>
            <person name="de Vasconcelos A.T."/>
            <person name="Leadlay P."/>
            <person name="Rodrigues-Filho E."/>
        </authorList>
    </citation>
    <scope>NUCLEOTIDE SEQUENCE [LARGE SCALE GENOMIC DNA]</scope>
    <source>
        <strain evidence="3">LaBioMMi 136</strain>
    </source>
</reference>
<feature type="region of interest" description="Disordered" evidence="1">
    <location>
        <begin position="1"/>
        <end position="67"/>
    </location>
</feature>
<dbReference type="EMBL" id="LJBN01000121">
    <property type="protein sequence ID" value="OOQ88049.1"/>
    <property type="molecule type" value="Genomic_DNA"/>
</dbReference>
<dbReference type="Proteomes" id="UP000190744">
    <property type="component" value="Unassembled WGS sequence"/>
</dbReference>
<sequence length="381" mass="42257">MPRTLPWLINQGNEGQVKRVSTPRKRVKRERTPDDDDDATPRKPPISDKRDFFRSSQTPPTSPARPCPAQELLIEGLDHDDAWVMVEDEFYAIAQSFTQHLHYAEYIRRKKEAKAQNAEAINEIQRPTDGRTKLPKEAERRKEAEALAARQKAGLTKLGVLEGDKDDSDDDDDTWAGTHLHGLMTSPRKSRTLVGTHLLKSSTRAAAGFGQAAGSNIDRTAVAAPLSRAAAAHILEIQEETASDDDLNMDGETASDGDDDIDRQNRLVTIPESTRLQTRGPTKTAQPKDPRSGRESIHKRPTINYEKARGTPAPGSGFKSRVQMLFDDLDELPEPSRSNTSPNSDMKKDPSSTNSIIQSGPANDNLESKKSRFNDVPTFLF</sequence>
<evidence type="ECO:0000256" key="1">
    <source>
        <dbReference type="SAM" id="MobiDB-lite"/>
    </source>
</evidence>
<feature type="compositionally biased region" description="Polar residues" evidence="1">
    <location>
        <begin position="271"/>
        <end position="285"/>
    </location>
</feature>
<comment type="caution">
    <text evidence="2">The sequence shown here is derived from an EMBL/GenBank/DDBJ whole genome shotgun (WGS) entry which is preliminary data.</text>
</comment>
<feature type="compositionally biased region" description="Basic and acidic residues" evidence="1">
    <location>
        <begin position="39"/>
        <end position="53"/>
    </location>
</feature>
<proteinExistence type="predicted"/>
<feature type="compositionally biased region" description="Acidic residues" evidence="1">
    <location>
        <begin position="240"/>
        <end position="261"/>
    </location>
</feature>
<feature type="region of interest" description="Disordered" evidence="1">
    <location>
        <begin position="240"/>
        <end position="381"/>
    </location>
</feature>
<gene>
    <name evidence="2" type="ORF">PEBR_14731</name>
</gene>
<protein>
    <submittedName>
        <fullName evidence="2">Uncharacterized protein</fullName>
    </submittedName>
</protein>
<feature type="compositionally biased region" description="Polar residues" evidence="1">
    <location>
        <begin position="351"/>
        <end position="362"/>
    </location>
</feature>
<evidence type="ECO:0000313" key="3">
    <source>
        <dbReference type="Proteomes" id="UP000190744"/>
    </source>
</evidence>
<accession>A0A1S9RRA5</accession>
<feature type="compositionally biased region" description="Basic and acidic residues" evidence="1">
    <location>
        <begin position="286"/>
        <end position="298"/>
    </location>
</feature>
<name>A0A1S9RRA5_PENBI</name>
<dbReference type="AlphaFoldDB" id="A0A1S9RRA5"/>